<dbReference type="OrthoDB" id="3078991at2759"/>
<protein>
    <submittedName>
        <fullName evidence="1">Uncharacterized protein</fullName>
    </submittedName>
</protein>
<name>D8PMT9_SCHCM</name>
<dbReference type="SUPFAM" id="SSF52047">
    <property type="entry name" value="RNI-like"/>
    <property type="match status" value="1"/>
</dbReference>
<gene>
    <name evidence="1" type="ORF">SCHCODRAFT_102230</name>
</gene>
<organism evidence="2">
    <name type="scientific">Schizophyllum commune (strain H4-8 / FGSC 9210)</name>
    <name type="common">Split gill fungus</name>
    <dbReference type="NCBI Taxonomy" id="578458"/>
    <lineage>
        <taxon>Eukaryota</taxon>
        <taxon>Fungi</taxon>
        <taxon>Dikarya</taxon>
        <taxon>Basidiomycota</taxon>
        <taxon>Agaricomycotina</taxon>
        <taxon>Agaricomycetes</taxon>
        <taxon>Agaricomycetidae</taxon>
        <taxon>Agaricales</taxon>
        <taxon>Schizophyllaceae</taxon>
        <taxon>Schizophyllum</taxon>
    </lineage>
</organism>
<dbReference type="Proteomes" id="UP000007431">
    <property type="component" value="Unassembled WGS sequence"/>
</dbReference>
<dbReference type="GeneID" id="9585582"/>
<dbReference type="GO" id="GO:0019005">
    <property type="term" value="C:SCF ubiquitin ligase complex"/>
    <property type="evidence" value="ECO:0007669"/>
    <property type="project" value="TreeGrafter"/>
</dbReference>
<dbReference type="VEuPathDB" id="FungiDB:SCHCODRAFT_0102230"/>
<proteinExistence type="predicted"/>
<dbReference type="PANTHER" id="PTHR13318">
    <property type="entry name" value="PARTNER OF PAIRED, ISOFORM B-RELATED"/>
    <property type="match status" value="1"/>
</dbReference>
<sequence length="1146" mass="129885">MTPTRSLPFELEAAILRFCDRHSLAILMRVSPDFLERARPLFYEVLCITHPLDVAHLSGTPLALPFVRVLTAHLGAELLQLPALPNLQTLSWTHDAWPGHEKPLNARSVRAFLSRFQSVRHLALSLSLLTVPNLDFVLAPISTRLLSLKVVCVVHGPMDRCRARPRSLFCNLRVLSVDDPRYGELSGSAFSCLTRGNRCLQTIRFPRDTTWASILTALRHSPPSVSSLEFEGCPPLVRLALTYDPSQWMRLRSLSFRVALEPHQSLRVWSDTSDFFDLVYGVPLAPSLTAVTVNIDGRRASWDMVTDGGGPLFDMDGHGGALDWHSWFAALGSRCTLHLNVYTSAAEGTSAFSAISTGVARTVPFPHTAVVFANRPVAVLSRLRSADVLRPKVHVELFDVIVSFCDRNTLLALVCSAQHFHYLLRRFYDTVHIWTPQDALTLDDRKDIAEFVHELIVHTYRLPCYLSGFENLHTLEWCPPPNVPLYDVRRRLPPFLRLFSGLRHLRLAYKTFGLRELDVALRDCSARLVSLAVSFKVFAPFTSMQGTSSTFPALRELTVRHCLAEDYSHFTTDYFRAHARGLEILDIPQGLTWSGLDGLLSHSPPMLKELRLGLVPAVDPPFPWVLGPSGQRSLQRLQVVQFTMRRVHEDGRREWRRLATFLRTERTRGNLLSLRTVRVCVLATAMERITGVNWCLTLFGAVQEYDSLRWDTWVSDVLGDLVSLDIVFVVDFDVDGEQAIALRRTVLHHLQVVPPERLTLRIVVSRSPSSQPIPLEIQHLVADSADRPTLASLMQVTKALHRDISPLFFRTLVIRSLSQAKELKARPSLGKHILSLDVHLYLPPESLPPLPNVRTLYWRFNRRGVDAGMTPEHAATFLQQFPQLQSLRLDCDFCGTAELDVALRHVSRQITSLEITFSSVFFDTESISSPASVYHQLRTLNLADGRYCDVGAFVEKYISLSAPHLSRLRIPRYCDWDGFCGALRAVASSLTHLDVEWFNDILFYDTRPMPVFPCLSTVLFEVHNANDELRQEWDFMLDFMHAFRYREQHNLQHLHTIAITVYARNAVPCLLIGDWEYALFREGDGPSEIDWARWATVVLGQSRVLRLEIRPPFAASSPEIPRLRAGIHKHLSPLLPNRLHLTIIPT</sequence>
<dbReference type="KEGG" id="scm:SCHCO_0102230"/>
<dbReference type="GO" id="GO:0031146">
    <property type="term" value="P:SCF-dependent proteasomal ubiquitin-dependent protein catabolic process"/>
    <property type="evidence" value="ECO:0007669"/>
    <property type="project" value="TreeGrafter"/>
</dbReference>
<dbReference type="InterPro" id="IPR032675">
    <property type="entry name" value="LRR_dom_sf"/>
</dbReference>
<dbReference type="RefSeq" id="XP_003037724.1">
    <property type="nucleotide sequence ID" value="XM_003037678.1"/>
</dbReference>
<dbReference type="InParanoid" id="D8PMT9"/>
<dbReference type="HOGENOM" id="CLU_277083_0_0_1"/>
<accession>D8PMT9</accession>
<feature type="non-terminal residue" evidence="1">
    <location>
        <position position="1146"/>
    </location>
</feature>
<reference evidence="1 2" key="1">
    <citation type="journal article" date="2010" name="Nat. Biotechnol.">
        <title>Genome sequence of the model mushroom Schizophyllum commune.</title>
        <authorList>
            <person name="Ohm R.A."/>
            <person name="de Jong J.F."/>
            <person name="Lugones L.G."/>
            <person name="Aerts A."/>
            <person name="Kothe E."/>
            <person name="Stajich J.E."/>
            <person name="de Vries R.P."/>
            <person name="Record E."/>
            <person name="Levasseur A."/>
            <person name="Baker S.E."/>
            <person name="Bartholomew K.A."/>
            <person name="Coutinho P.M."/>
            <person name="Erdmann S."/>
            <person name="Fowler T.J."/>
            <person name="Gathman A.C."/>
            <person name="Lombard V."/>
            <person name="Henrissat B."/>
            <person name="Knabe N."/>
            <person name="Kuees U."/>
            <person name="Lilly W.W."/>
            <person name="Lindquist E."/>
            <person name="Lucas S."/>
            <person name="Magnuson J.K."/>
            <person name="Piumi F."/>
            <person name="Raudaskoski M."/>
            <person name="Salamov A."/>
            <person name="Schmutz J."/>
            <person name="Schwarze F.W.M.R."/>
            <person name="vanKuyk P.A."/>
            <person name="Horton J.S."/>
            <person name="Grigoriev I.V."/>
            <person name="Woesten H.A.B."/>
        </authorList>
    </citation>
    <scope>NUCLEOTIDE SEQUENCE [LARGE SCALE GENOMIC DNA]</scope>
    <source>
        <strain evidence="2">H4-8 / FGSC 9210</strain>
    </source>
</reference>
<dbReference type="EMBL" id="GL377302">
    <property type="protein sequence ID" value="EFJ02822.1"/>
    <property type="molecule type" value="Genomic_DNA"/>
</dbReference>
<dbReference type="AlphaFoldDB" id="D8PMT9"/>
<dbReference type="Gene3D" id="3.80.10.10">
    <property type="entry name" value="Ribonuclease Inhibitor"/>
    <property type="match status" value="2"/>
</dbReference>
<evidence type="ECO:0000313" key="1">
    <source>
        <dbReference type="EMBL" id="EFJ02822.1"/>
    </source>
</evidence>
<keyword evidence="2" id="KW-1185">Reference proteome</keyword>
<evidence type="ECO:0000313" key="2">
    <source>
        <dbReference type="Proteomes" id="UP000007431"/>
    </source>
</evidence>